<feature type="transmembrane region" description="Helical" evidence="1">
    <location>
        <begin position="416"/>
        <end position="436"/>
    </location>
</feature>
<feature type="transmembrane region" description="Helical" evidence="1">
    <location>
        <begin position="134"/>
        <end position="154"/>
    </location>
</feature>
<dbReference type="AlphaFoldDB" id="A0A5B8R8M1"/>
<reference evidence="2" key="1">
    <citation type="submission" date="2019-06" db="EMBL/GenBank/DDBJ databases">
        <authorList>
            <person name="Murdoch R.W."/>
            <person name="Fathepure B."/>
        </authorList>
    </citation>
    <scope>NUCLEOTIDE SEQUENCE</scope>
</reference>
<feature type="transmembrane region" description="Helical" evidence="1">
    <location>
        <begin position="203"/>
        <end position="223"/>
    </location>
</feature>
<feature type="transmembrane region" description="Helical" evidence="1">
    <location>
        <begin position="21"/>
        <end position="47"/>
    </location>
</feature>
<feature type="transmembrane region" description="Helical" evidence="1">
    <location>
        <begin position="262"/>
        <end position="280"/>
    </location>
</feature>
<feature type="transmembrane region" description="Helical" evidence="1">
    <location>
        <begin position="175"/>
        <end position="197"/>
    </location>
</feature>
<sequence>MEGRRIRAQARRRRRRGVAGTALGLAMASAGVHAFVPVVPIALAGVLTWLAGGLLWPDVAPRTRRQVLALLVAGSAGLVWAAANGEPLAWGRALAGNAALIGMLSAVGFLRLIAAPAGGGEERLPSGRRGVVGTLLGLHLFGAVVNLSTVFIMAHRMVRDGRLDDRQLRVLTRGFPAAAFWSPFFAAMAAALTYAPGAHLTPLLMVGVPLAAVALAVTAVELAREPLGDFRGYPLHWGSLWLPGVLAAIILAGHWWDPTLSVLGMITVLAPLLTAAVLPFRDPAPVRLLSRQVVARLPLMANELGLFLAAGMLAAGLEGVVATLGGWVPFAHFGGLQAGVVLALMVAVSLVGVHPVIGIAAFGTLLAPLSPDPSLLAMTFLAGWGIGVAVSPLSGLNLALQGAYDVAPARVVRLNWRYGVVMVAASTVAFVLYARLVPG</sequence>
<feature type="transmembrane region" description="Helical" evidence="1">
    <location>
        <begin position="301"/>
        <end position="328"/>
    </location>
</feature>
<feature type="transmembrane region" description="Helical" evidence="1">
    <location>
        <begin position="235"/>
        <end position="256"/>
    </location>
</feature>
<evidence type="ECO:0000256" key="1">
    <source>
        <dbReference type="SAM" id="Phobius"/>
    </source>
</evidence>
<keyword evidence="1" id="KW-0472">Membrane</keyword>
<protein>
    <recommendedName>
        <fullName evidence="3">Citrate transporter-like domain-containing protein</fullName>
    </recommendedName>
</protein>
<keyword evidence="1" id="KW-1133">Transmembrane helix</keyword>
<evidence type="ECO:0008006" key="3">
    <source>
        <dbReference type="Google" id="ProtNLM"/>
    </source>
</evidence>
<organism evidence="2">
    <name type="scientific">uncultured organism</name>
    <dbReference type="NCBI Taxonomy" id="155900"/>
    <lineage>
        <taxon>unclassified sequences</taxon>
        <taxon>environmental samples</taxon>
    </lineage>
</organism>
<feature type="transmembrane region" description="Helical" evidence="1">
    <location>
        <begin position="340"/>
        <end position="363"/>
    </location>
</feature>
<evidence type="ECO:0000313" key="2">
    <source>
        <dbReference type="EMBL" id="QEA04313.1"/>
    </source>
</evidence>
<gene>
    <name evidence="2" type="ORF">KBTEX_00621</name>
</gene>
<name>A0A5B8R8M1_9ZZZZ</name>
<keyword evidence="1" id="KW-0812">Transmembrane</keyword>
<proteinExistence type="predicted"/>
<feature type="transmembrane region" description="Helical" evidence="1">
    <location>
        <begin position="375"/>
        <end position="396"/>
    </location>
</feature>
<dbReference type="EMBL" id="MN079082">
    <property type="protein sequence ID" value="QEA04313.1"/>
    <property type="molecule type" value="Genomic_DNA"/>
</dbReference>
<feature type="transmembrane region" description="Helical" evidence="1">
    <location>
        <begin position="95"/>
        <end position="114"/>
    </location>
</feature>
<accession>A0A5B8R8M1</accession>
<feature type="transmembrane region" description="Helical" evidence="1">
    <location>
        <begin position="67"/>
        <end position="83"/>
    </location>
</feature>